<organism evidence="8 9">
    <name type="scientific">Nitzschia inconspicua</name>
    <dbReference type="NCBI Taxonomy" id="303405"/>
    <lineage>
        <taxon>Eukaryota</taxon>
        <taxon>Sar</taxon>
        <taxon>Stramenopiles</taxon>
        <taxon>Ochrophyta</taxon>
        <taxon>Bacillariophyta</taxon>
        <taxon>Bacillariophyceae</taxon>
        <taxon>Bacillariophycidae</taxon>
        <taxon>Bacillariales</taxon>
        <taxon>Bacillariaceae</taxon>
        <taxon>Nitzschia</taxon>
    </lineage>
</organism>
<keyword evidence="2 8" id="KW-0808">Transferase</keyword>
<keyword evidence="4" id="KW-1015">Disulfide bond</keyword>
<proteinExistence type="predicted"/>
<keyword evidence="6" id="KW-0812">Transmembrane</keyword>
<feature type="region of interest" description="Disordered" evidence="5">
    <location>
        <begin position="1"/>
        <end position="20"/>
    </location>
</feature>
<dbReference type="PANTHER" id="PTHR48261">
    <property type="entry name" value="ACETYLGLUCOSAMINYLTRANSFERASE"/>
    <property type="match status" value="1"/>
</dbReference>
<feature type="compositionally biased region" description="Low complexity" evidence="5">
    <location>
        <begin position="8"/>
        <end position="19"/>
    </location>
</feature>
<evidence type="ECO:0000256" key="2">
    <source>
        <dbReference type="ARBA" id="ARBA00022679"/>
    </source>
</evidence>
<gene>
    <name evidence="8" type="ORF">IV203_036337</name>
</gene>
<evidence type="ECO:0000313" key="8">
    <source>
        <dbReference type="EMBL" id="KAG7361237.1"/>
    </source>
</evidence>
<sequence length="528" mass="59704">MTKRPITLSLSSSPLGSSLQDEELPQQAITALSNSLVDSPTDFRNHSDDGRGRGRPGSRQNNDVVVNHQSPSPVSSEADASTISSNSFRKRGSFSSLDHYFRSTAASAATSLVSPSVNSQKSKLTTITTYSLSNHLRKQSSMDPPSYLSKRWTRRKHPVIAMTATFFVLWACWTVVITLLQFQTAFDPLSIMMEADVASNSASSDAMASTSRFLNQQQHQSLQHSTTSTSSLLSPPSRSLAAPLIRGVNSHSIPLPLPKQKISVVLMNFSRPRMIRESTMMRTLLSHPNIDEVLLLHANPKTAFEFVHPKVVNIDAVDTNNELGLSLRFFYCQTAKNEWILHLDDDMEFTTEALNELIIEFERNPKRIVGRFGRDMTPGNSFNGYNSQNRHKSAEVVLTKLMLVEREMCSAFFEYAHLVWNDVILHNGEGPLWNGEDIFMSLVANHVYGPPKDGSSPYNNYAMDWLDVWQADDSLKDYENGKYDISGGMKGIQLWNWRWWQTVLKRNRHYSYRGHLWKIARERLKELG</sequence>
<evidence type="ECO:0000256" key="6">
    <source>
        <dbReference type="SAM" id="Phobius"/>
    </source>
</evidence>
<feature type="domain" description="Glycosyl transferase 64" evidence="7">
    <location>
        <begin position="266"/>
        <end position="451"/>
    </location>
</feature>
<dbReference type="PANTHER" id="PTHR48261:SF2">
    <property type="entry name" value="ACETYLGLUCOSAMINYLTRANSFERASE"/>
    <property type="match status" value="1"/>
</dbReference>
<dbReference type="OrthoDB" id="1684102at2759"/>
<comment type="caution">
    <text evidence="8">The sequence shown here is derived from an EMBL/GenBank/DDBJ whole genome shotgun (WGS) entry which is preliminary data.</text>
</comment>
<feature type="compositionally biased region" description="Polar residues" evidence="5">
    <location>
        <begin position="60"/>
        <end position="83"/>
    </location>
</feature>
<reference evidence="8" key="1">
    <citation type="journal article" date="2021" name="Sci. Rep.">
        <title>Diploid genomic architecture of Nitzschia inconspicua, an elite biomass production diatom.</title>
        <authorList>
            <person name="Oliver A."/>
            <person name="Podell S."/>
            <person name="Pinowska A."/>
            <person name="Traller J.C."/>
            <person name="Smith S.R."/>
            <person name="McClure R."/>
            <person name="Beliaev A."/>
            <person name="Bohutskyi P."/>
            <person name="Hill E.A."/>
            <person name="Rabines A."/>
            <person name="Zheng H."/>
            <person name="Allen L.Z."/>
            <person name="Kuo A."/>
            <person name="Grigoriev I.V."/>
            <person name="Allen A.E."/>
            <person name="Hazlebeck D."/>
            <person name="Allen E.E."/>
        </authorList>
    </citation>
    <scope>NUCLEOTIDE SEQUENCE</scope>
    <source>
        <strain evidence="8">Hildebrandi</strain>
    </source>
</reference>
<dbReference type="EMBL" id="JAGRRH010000013">
    <property type="protein sequence ID" value="KAG7361237.1"/>
    <property type="molecule type" value="Genomic_DNA"/>
</dbReference>
<keyword evidence="9" id="KW-1185">Reference proteome</keyword>
<keyword evidence="6" id="KW-1133">Transmembrane helix</keyword>
<dbReference type="GO" id="GO:0016757">
    <property type="term" value="F:glycosyltransferase activity"/>
    <property type="evidence" value="ECO:0007669"/>
    <property type="project" value="InterPro"/>
</dbReference>
<evidence type="ECO:0000259" key="7">
    <source>
        <dbReference type="Pfam" id="PF09258"/>
    </source>
</evidence>
<feature type="compositionally biased region" description="Basic and acidic residues" evidence="5">
    <location>
        <begin position="41"/>
        <end position="52"/>
    </location>
</feature>
<evidence type="ECO:0000256" key="3">
    <source>
        <dbReference type="ARBA" id="ARBA00023136"/>
    </source>
</evidence>
<keyword evidence="3 6" id="KW-0472">Membrane</keyword>
<dbReference type="AlphaFoldDB" id="A0A9K3LFM8"/>
<evidence type="ECO:0000256" key="5">
    <source>
        <dbReference type="SAM" id="MobiDB-lite"/>
    </source>
</evidence>
<reference evidence="8" key="2">
    <citation type="submission" date="2021-04" db="EMBL/GenBank/DDBJ databases">
        <authorList>
            <person name="Podell S."/>
        </authorList>
    </citation>
    <scope>NUCLEOTIDE SEQUENCE</scope>
    <source>
        <strain evidence="8">Hildebrandi</strain>
    </source>
</reference>
<evidence type="ECO:0000256" key="1">
    <source>
        <dbReference type="ARBA" id="ARBA00004370"/>
    </source>
</evidence>
<accession>A0A9K3LFM8</accession>
<name>A0A9K3LFM8_9STRA</name>
<dbReference type="Proteomes" id="UP000693970">
    <property type="component" value="Unassembled WGS sequence"/>
</dbReference>
<feature type="transmembrane region" description="Helical" evidence="6">
    <location>
        <begin position="159"/>
        <end position="182"/>
    </location>
</feature>
<evidence type="ECO:0000256" key="4">
    <source>
        <dbReference type="ARBA" id="ARBA00023157"/>
    </source>
</evidence>
<dbReference type="Pfam" id="PF09258">
    <property type="entry name" value="Glyco_transf_64"/>
    <property type="match status" value="1"/>
</dbReference>
<dbReference type="InterPro" id="IPR015338">
    <property type="entry name" value="GT64_dom"/>
</dbReference>
<evidence type="ECO:0000313" key="9">
    <source>
        <dbReference type="Proteomes" id="UP000693970"/>
    </source>
</evidence>
<comment type="subcellular location">
    <subcellularLocation>
        <location evidence="1">Membrane</location>
    </subcellularLocation>
</comment>
<dbReference type="InterPro" id="IPR004263">
    <property type="entry name" value="Exostosin"/>
</dbReference>
<protein>
    <submittedName>
        <fullName evidence="8">Glycosyl transferase family 64 protein</fullName>
    </submittedName>
</protein>
<dbReference type="GO" id="GO:0016020">
    <property type="term" value="C:membrane"/>
    <property type="evidence" value="ECO:0007669"/>
    <property type="project" value="UniProtKB-SubCell"/>
</dbReference>
<feature type="region of interest" description="Disordered" evidence="5">
    <location>
        <begin position="208"/>
        <end position="236"/>
    </location>
</feature>
<feature type="region of interest" description="Disordered" evidence="5">
    <location>
        <begin position="33"/>
        <end position="83"/>
    </location>
</feature>